<evidence type="ECO:0000256" key="1">
    <source>
        <dbReference type="ARBA" id="ARBA00023125"/>
    </source>
</evidence>
<dbReference type="PRINTS" id="PR00455">
    <property type="entry name" value="HTHTETR"/>
</dbReference>
<dbReference type="Proteomes" id="UP001596137">
    <property type="component" value="Unassembled WGS sequence"/>
</dbReference>
<dbReference type="Pfam" id="PF00440">
    <property type="entry name" value="TetR_N"/>
    <property type="match status" value="1"/>
</dbReference>
<evidence type="ECO:0000313" key="5">
    <source>
        <dbReference type="Proteomes" id="UP001596137"/>
    </source>
</evidence>
<dbReference type="PROSITE" id="PS50977">
    <property type="entry name" value="HTH_TETR_2"/>
    <property type="match status" value="1"/>
</dbReference>
<proteinExistence type="predicted"/>
<comment type="caution">
    <text evidence="4">The sequence shown here is derived from an EMBL/GenBank/DDBJ whole genome shotgun (WGS) entry which is preliminary data.</text>
</comment>
<dbReference type="SUPFAM" id="SSF46689">
    <property type="entry name" value="Homeodomain-like"/>
    <property type="match status" value="1"/>
</dbReference>
<feature type="domain" description="HTH tetR-type" evidence="3">
    <location>
        <begin position="15"/>
        <end position="75"/>
    </location>
</feature>
<dbReference type="PANTHER" id="PTHR43479">
    <property type="entry name" value="ACREF/ENVCD OPERON REPRESSOR-RELATED"/>
    <property type="match status" value="1"/>
</dbReference>
<name>A0ABW1NJB5_9ACTN</name>
<dbReference type="InterPro" id="IPR009057">
    <property type="entry name" value="Homeodomain-like_sf"/>
</dbReference>
<accession>A0ABW1NJB5</accession>
<organism evidence="4 5">
    <name type="scientific">Sphaerisporangium aureirubrum</name>
    <dbReference type="NCBI Taxonomy" id="1544736"/>
    <lineage>
        <taxon>Bacteria</taxon>
        <taxon>Bacillati</taxon>
        <taxon>Actinomycetota</taxon>
        <taxon>Actinomycetes</taxon>
        <taxon>Streptosporangiales</taxon>
        <taxon>Streptosporangiaceae</taxon>
        <taxon>Sphaerisporangium</taxon>
    </lineage>
</organism>
<evidence type="ECO:0000313" key="4">
    <source>
        <dbReference type="EMBL" id="MFC6083479.1"/>
    </source>
</evidence>
<dbReference type="RefSeq" id="WP_380755476.1">
    <property type="nucleotide sequence ID" value="NZ_JBHSRF010000029.1"/>
</dbReference>
<keyword evidence="5" id="KW-1185">Reference proteome</keyword>
<dbReference type="EMBL" id="JBHSRF010000029">
    <property type="protein sequence ID" value="MFC6083479.1"/>
    <property type="molecule type" value="Genomic_DNA"/>
</dbReference>
<reference evidence="5" key="1">
    <citation type="journal article" date="2019" name="Int. J. Syst. Evol. Microbiol.">
        <title>The Global Catalogue of Microorganisms (GCM) 10K type strain sequencing project: providing services to taxonomists for standard genome sequencing and annotation.</title>
        <authorList>
            <consortium name="The Broad Institute Genomics Platform"/>
            <consortium name="The Broad Institute Genome Sequencing Center for Infectious Disease"/>
            <person name="Wu L."/>
            <person name="Ma J."/>
        </authorList>
    </citation>
    <scope>NUCLEOTIDE SEQUENCE [LARGE SCALE GENOMIC DNA]</scope>
    <source>
        <strain evidence="5">JCM 30346</strain>
    </source>
</reference>
<dbReference type="InterPro" id="IPR050624">
    <property type="entry name" value="HTH-type_Tx_Regulator"/>
</dbReference>
<protein>
    <submittedName>
        <fullName evidence="4">TetR/AcrR family transcriptional regulator</fullName>
    </submittedName>
</protein>
<sequence length="204" mass="21963">MFGITGPQAPDRRVRRTRRAVQQALVELILEKGYDAVTVTDVIGRADVGRSTFYAHFTGKQEVLFSNLDELVRILHPVPRAAPAALFSFSLPMFEHVREQGRLVRALIGRRGGTTVVAHAEQVLAAVVREELLASLPDGRRPPESLDLVVTGIVGAFMALVREWVDGDFTATPAVLNDAFLSLVVPGAEALLAQAPGAGPGHGR</sequence>
<evidence type="ECO:0000256" key="2">
    <source>
        <dbReference type="PROSITE-ProRule" id="PRU00335"/>
    </source>
</evidence>
<dbReference type="Gene3D" id="1.10.357.10">
    <property type="entry name" value="Tetracycline Repressor, domain 2"/>
    <property type="match status" value="1"/>
</dbReference>
<feature type="DNA-binding region" description="H-T-H motif" evidence="2">
    <location>
        <begin position="38"/>
        <end position="57"/>
    </location>
</feature>
<keyword evidence="1 2" id="KW-0238">DNA-binding</keyword>
<dbReference type="InterPro" id="IPR001647">
    <property type="entry name" value="HTH_TetR"/>
</dbReference>
<evidence type="ECO:0000259" key="3">
    <source>
        <dbReference type="PROSITE" id="PS50977"/>
    </source>
</evidence>
<dbReference type="PANTHER" id="PTHR43479:SF7">
    <property type="entry name" value="TETR-FAMILY TRANSCRIPTIONAL REGULATOR"/>
    <property type="match status" value="1"/>
</dbReference>
<gene>
    <name evidence="4" type="ORF">ACFP1K_20065</name>
</gene>